<reference evidence="1 2" key="1">
    <citation type="submission" date="2011-02" db="EMBL/GenBank/DDBJ databases">
        <authorList>
            <person name="Durkin A.S."/>
            <person name="Madupu R."/>
            <person name="Torralba M."/>
            <person name="Gillis M."/>
            <person name="Methe B."/>
            <person name="Sutton G."/>
            <person name="Nelson K.E."/>
        </authorList>
    </citation>
    <scope>NUCLEOTIDE SEQUENCE [LARGE SCALE GENOMIC DNA]</scope>
    <source>
        <strain evidence="1 2">CRIS 18C-A</strain>
    </source>
</reference>
<proteinExistence type="predicted"/>
<dbReference type="Proteomes" id="UP000003155">
    <property type="component" value="Unassembled WGS sequence"/>
</dbReference>
<sequence length="303" mass="35493">MIYAIMLHRYNEFIFYLSYDTVFHRKILIFATYTNLKMISMDRSMLNEIMGSLDNYPCVCDYRNVFEEYYEAFADYIPSGEEDKVLLMLKRKLFLPLNLSDNANGILIVGANPSYKDGGRDENFMKTTDELYHSVEKHWKKISEIACLGNNYQAAYLDLFPIKQTNLGDFEKVFRAHNDIRAKLLQVTHKRMLATRPMVIINLFAMTSYYWGFKVDAPDYCNEDNPWMGYKFKKIDGEGLDAYEIVGWVDNAKSILPNDETERLAKGTVIVFSTKAWDKQVRKEKKVDKNKLQKLLQNLNMEL</sequence>
<evidence type="ECO:0000313" key="1">
    <source>
        <dbReference type="EMBL" id="EGC87327.1"/>
    </source>
</evidence>
<name>F0H4E7_9BACT</name>
<accession>F0H4E7</accession>
<evidence type="ECO:0000313" key="2">
    <source>
        <dbReference type="Proteomes" id="UP000003155"/>
    </source>
</evidence>
<keyword evidence="2" id="KW-1185">Reference proteome</keyword>
<dbReference type="EMBL" id="AEXO01000015">
    <property type="protein sequence ID" value="EGC87327.1"/>
    <property type="molecule type" value="Genomic_DNA"/>
</dbReference>
<dbReference type="AlphaFoldDB" id="F0H4E7"/>
<gene>
    <name evidence="1" type="ORF">HMPREF9303_1517</name>
</gene>
<protein>
    <submittedName>
        <fullName evidence="1">Uncharacterized protein</fullName>
    </submittedName>
</protein>
<organism evidence="1 2">
    <name type="scientific">Prevotella denticola CRIS 18C-A</name>
    <dbReference type="NCBI Taxonomy" id="944557"/>
    <lineage>
        <taxon>Bacteria</taxon>
        <taxon>Pseudomonadati</taxon>
        <taxon>Bacteroidota</taxon>
        <taxon>Bacteroidia</taxon>
        <taxon>Bacteroidales</taxon>
        <taxon>Prevotellaceae</taxon>
        <taxon>Prevotella</taxon>
    </lineage>
</organism>
<comment type="caution">
    <text evidence="1">The sequence shown here is derived from an EMBL/GenBank/DDBJ whole genome shotgun (WGS) entry which is preliminary data.</text>
</comment>